<evidence type="ECO:0000313" key="2">
    <source>
        <dbReference type="EMBL" id="GJE90376.1"/>
    </source>
</evidence>
<evidence type="ECO:0000256" key="1">
    <source>
        <dbReference type="SAM" id="MobiDB-lite"/>
    </source>
</evidence>
<comment type="caution">
    <text evidence="2">The sequence shown here is derived from an EMBL/GenBank/DDBJ whole genome shotgun (WGS) entry which is preliminary data.</text>
</comment>
<accession>A0A9P3G8W8</accession>
<name>A0A9P3G8W8_9APHY</name>
<dbReference type="AlphaFoldDB" id="A0A9P3G8W8"/>
<organism evidence="2 3">
    <name type="scientific">Phanerochaete sordida</name>
    <dbReference type="NCBI Taxonomy" id="48140"/>
    <lineage>
        <taxon>Eukaryota</taxon>
        <taxon>Fungi</taxon>
        <taxon>Dikarya</taxon>
        <taxon>Basidiomycota</taxon>
        <taxon>Agaricomycotina</taxon>
        <taxon>Agaricomycetes</taxon>
        <taxon>Polyporales</taxon>
        <taxon>Phanerochaetaceae</taxon>
        <taxon>Phanerochaete</taxon>
    </lineage>
</organism>
<evidence type="ECO:0000313" key="3">
    <source>
        <dbReference type="Proteomes" id="UP000703269"/>
    </source>
</evidence>
<sequence>MGLLRSDNWTGVSARPSAYTANMVARKVKIEEFGEEVRNSGHGPSTSVGKGKKRTIEPRAKEDPADKDKGVLADDEASPSPHKRQRSGDDQGRVRQGLRMEDRVAEPFTYKASSRVSSSRKEQHIAAFRASAHEDAAAASTSSAGHHEEAAQPAARASTAARVTLPSFADAFRDVPRLQSNVVPQAQRQDPVLVQTPAPAVAPPVPGTNKMGINFILHEG</sequence>
<feature type="compositionally biased region" description="Basic and acidic residues" evidence="1">
    <location>
        <begin position="86"/>
        <end position="105"/>
    </location>
</feature>
<dbReference type="EMBL" id="BPQB01000016">
    <property type="protein sequence ID" value="GJE90376.1"/>
    <property type="molecule type" value="Genomic_DNA"/>
</dbReference>
<gene>
    <name evidence="2" type="ORF">PsYK624_065070</name>
</gene>
<proteinExistence type="predicted"/>
<dbReference type="Proteomes" id="UP000703269">
    <property type="component" value="Unassembled WGS sequence"/>
</dbReference>
<feature type="compositionally biased region" description="Basic and acidic residues" evidence="1">
    <location>
        <begin position="54"/>
        <end position="72"/>
    </location>
</feature>
<feature type="region of interest" description="Disordered" evidence="1">
    <location>
        <begin position="34"/>
        <end position="160"/>
    </location>
</feature>
<feature type="compositionally biased region" description="Low complexity" evidence="1">
    <location>
        <begin position="151"/>
        <end position="160"/>
    </location>
</feature>
<reference evidence="2 3" key="1">
    <citation type="submission" date="2021-08" db="EMBL/GenBank/DDBJ databases">
        <title>Draft Genome Sequence of Phanerochaete sordida strain YK-624.</title>
        <authorList>
            <person name="Mori T."/>
            <person name="Dohra H."/>
            <person name="Suzuki T."/>
            <person name="Kawagishi H."/>
            <person name="Hirai H."/>
        </authorList>
    </citation>
    <scope>NUCLEOTIDE SEQUENCE [LARGE SCALE GENOMIC DNA]</scope>
    <source>
        <strain evidence="2 3">YK-624</strain>
    </source>
</reference>
<protein>
    <submittedName>
        <fullName evidence="2">Uncharacterized protein</fullName>
    </submittedName>
</protein>
<keyword evidence="3" id="KW-1185">Reference proteome</keyword>